<keyword evidence="17 20" id="KW-0511">Multifunctional enzyme</keyword>
<dbReference type="Pfam" id="PF00925">
    <property type="entry name" value="GTP_cyclohydro2"/>
    <property type="match status" value="1"/>
</dbReference>
<comment type="function">
    <text evidence="3 20">Catalyzes the conversion of D-ribulose 5-phosphate to formate and 3,4-dihydroxy-2-butanone 4-phosphate.</text>
</comment>
<evidence type="ECO:0000256" key="9">
    <source>
        <dbReference type="ARBA" id="ARBA00022723"/>
    </source>
</evidence>
<feature type="binding site" evidence="20">
    <location>
        <position position="279"/>
    </location>
    <ligand>
        <name>Zn(2+)</name>
        <dbReference type="ChEBI" id="CHEBI:29105"/>
        <note>catalytic</note>
    </ligand>
</feature>
<feature type="binding site" evidence="20">
    <location>
        <position position="170"/>
    </location>
    <ligand>
        <name>D-ribulose 5-phosphate</name>
        <dbReference type="ChEBI" id="CHEBI:58121"/>
    </ligand>
</feature>
<comment type="pathway">
    <text evidence="5 20">Cofactor biosynthesis; riboflavin biosynthesis; 2-hydroxy-3-oxobutyl phosphate from D-ribulose 5-phosphate: step 1/1.</text>
</comment>
<dbReference type="GO" id="GO:0008270">
    <property type="term" value="F:zinc ion binding"/>
    <property type="evidence" value="ECO:0007669"/>
    <property type="project" value="UniProtKB-UniRule"/>
</dbReference>
<evidence type="ECO:0000256" key="10">
    <source>
        <dbReference type="ARBA" id="ARBA00022741"/>
    </source>
</evidence>
<comment type="similarity">
    <text evidence="6 20">In the N-terminal section; belongs to the DHBP synthase family.</text>
</comment>
<reference evidence="22 23" key="1">
    <citation type="submission" date="2010-12" db="EMBL/GenBank/DDBJ databases">
        <title>Complete sequence of Desulfurispirillum indicum S5.</title>
        <authorList>
            <consortium name="US DOE Joint Genome Institute"/>
            <person name="Lucas S."/>
            <person name="Copeland A."/>
            <person name="Lapidus A."/>
            <person name="Cheng J.-F."/>
            <person name="Goodwin L."/>
            <person name="Pitluck S."/>
            <person name="Chertkov O."/>
            <person name="Held B."/>
            <person name="Detter J.C."/>
            <person name="Han C."/>
            <person name="Tapia R."/>
            <person name="Land M."/>
            <person name="Hauser L."/>
            <person name="Kyrpides N."/>
            <person name="Ivanova N."/>
            <person name="Mikhailova N."/>
            <person name="Haggblom M."/>
            <person name="Rauschenbach I."/>
            <person name="Bini E."/>
            <person name="Woyke T."/>
        </authorList>
    </citation>
    <scope>NUCLEOTIDE SEQUENCE [LARGE SCALE GENOMIC DNA]</scope>
    <source>
        <strain evidence="23">ATCC BAA-1389 / DSM 22839 / S5</strain>
    </source>
</reference>
<keyword evidence="8 20" id="KW-0686">Riboflavin biosynthesis</keyword>
<feature type="site" description="Essential for DHBP synthase activity" evidence="20">
    <location>
        <position position="132"/>
    </location>
</feature>
<feature type="active site" description="Proton acceptor; for GTP cyclohydrolase activity" evidence="20">
    <location>
        <position position="338"/>
    </location>
</feature>
<dbReference type="InterPro" id="IPR017945">
    <property type="entry name" value="DHBP_synth_RibB-like_a/b_dom"/>
</dbReference>
<dbReference type="GO" id="GO:0030145">
    <property type="term" value="F:manganese ion binding"/>
    <property type="evidence" value="ECO:0007669"/>
    <property type="project" value="UniProtKB-UniRule"/>
</dbReference>
<dbReference type="GO" id="GO:0003935">
    <property type="term" value="F:GTP cyclohydrolase II activity"/>
    <property type="evidence" value="ECO:0007669"/>
    <property type="project" value="UniProtKB-UniRule"/>
</dbReference>
<dbReference type="OrthoDB" id="9793111at2"/>
<feature type="region of interest" description="DHBP synthase" evidence="20">
    <location>
        <begin position="1"/>
        <end position="209"/>
    </location>
</feature>
<dbReference type="eggNOG" id="COG0807">
    <property type="taxonomic scope" value="Bacteria"/>
</dbReference>
<feature type="binding site" evidence="20">
    <location>
        <position position="361"/>
    </location>
    <ligand>
        <name>GTP</name>
        <dbReference type="ChEBI" id="CHEBI:37565"/>
    </ligand>
</feature>
<dbReference type="InterPro" id="IPR036144">
    <property type="entry name" value="RibA-like_sf"/>
</dbReference>
<dbReference type="UniPathway" id="UPA00275">
    <property type="reaction ID" value="UER00399"/>
</dbReference>
<keyword evidence="10 20" id="KW-0547">Nucleotide-binding</keyword>
<keyword evidence="16 20" id="KW-0456">Lyase</keyword>
<dbReference type="EMBL" id="CP002432">
    <property type="protein sequence ID" value="ADU65211.1"/>
    <property type="molecule type" value="Genomic_DNA"/>
</dbReference>
<evidence type="ECO:0000256" key="17">
    <source>
        <dbReference type="ARBA" id="ARBA00023268"/>
    </source>
</evidence>
<dbReference type="HAMAP" id="MF_01283">
    <property type="entry name" value="RibBA"/>
    <property type="match status" value="1"/>
</dbReference>
<comment type="function">
    <text evidence="18 20">Catalyzes the conversion of GTP to 2,5-diamino-6-ribosylamino-4(3H)-pyrimidinone 5'-phosphate (DARP), formate and pyrophosphate.</text>
</comment>
<feature type="binding site" evidence="20">
    <location>
        <begin position="261"/>
        <end position="265"/>
    </location>
    <ligand>
        <name>GTP</name>
        <dbReference type="ChEBI" id="CHEBI:37565"/>
    </ligand>
</feature>
<dbReference type="SUPFAM" id="SSF142695">
    <property type="entry name" value="RibA-like"/>
    <property type="match status" value="1"/>
</dbReference>
<dbReference type="EC" id="4.1.99.12" evidence="20"/>
<evidence type="ECO:0000256" key="6">
    <source>
        <dbReference type="ARBA" id="ARBA00005520"/>
    </source>
</evidence>
<dbReference type="GO" id="GO:0005525">
    <property type="term" value="F:GTP binding"/>
    <property type="evidence" value="ECO:0007669"/>
    <property type="project" value="UniProtKB-KW"/>
</dbReference>
<comment type="pathway">
    <text evidence="4 20">Cofactor biosynthesis; riboflavin biosynthesis; 5-amino-6-(D-ribitylamino)uracil from GTP: step 1/4.</text>
</comment>
<feature type="active site" description="Nucleophile; for GTP cyclohydrolase activity" evidence="20">
    <location>
        <position position="340"/>
    </location>
</feature>
<feature type="region of interest" description="GTP cyclohydrolase II" evidence="20">
    <location>
        <begin position="210"/>
        <end position="406"/>
    </location>
</feature>
<keyword evidence="13 20" id="KW-0460">Magnesium</keyword>
<evidence type="ECO:0000256" key="4">
    <source>
        <dbReference type="ARBA" id="ARBA00004853"/>
    </source>
</evidence>
<evidence type="ECO:0000256" key="1">
    <source>
        <dbReference type="ARBA" id="ARBA00000141"/>
    </source>
</evidence>
<dbReference type="HOGENOM" id="CLU_020273_1_2_0"/>
<dbReference type="eggNOG" id="COG0108">
    <property type="taxonomic scope" value="Bacteria"/>
</dbReference>
<dbReference type="InterPro" id="IPR000422">
    <property type="entry name" value="DHBP_synthase_RibB"/>
</dbReference>
<proteinExistence type="inferred from homology"/>
<evidence type="ECO:0000313" key="22">
    <source>
        <dbReference type="EMBL" id="ADU65211.1"/>
    </source>
</evidence>
<dbReference type="NCBIfam" id="NF006803">
    <property type="entry name" value="PRK09311.1"/>
    <property type="match status" value="1"/>
</dbReference>
<feature type="binding site" evidence="20">
    <location>
        <position position="266"/>
    </location>
    <ligand>
        <name>Zn(2+)</name>
        <dbReference type="ChEBI" id="CHEBI:29105"/>
        <note>catalytic</note>
    </ligand>
</feature>
<dbReference type="RefSeq" id="WP_013505100.1">
    <property type="nucleotide sequence ID" value="NC_014836.1"/>
</dbReference>
<feature type="binding site" evidence="20">
    <location>
        <position position="34"/>
    </location>
    <ligand>
        <name>Mg(2+)</name>
        <dbReference type="ChEBI" id="CHEBI:18420"/>
        <label>2</label>
    </ligand>
</feature>
<comment type="cofactor">
    <cofactor evidence="20">
        <name>Mg(2+)</name>
        <dbReference type="ChEBI" id="CHEBI:18420"/>
    </cofactor>
    <cofactor evidence="20">
        <name>Mn(2+)</name>
        <dbReference type="ChEBI" id="CHEBI:29035"/>
    </cofactor>
    <text evidence="20">Binds 2 divalent metal cations per subunit. Magnesium or manganese.</text>
</comment>
<dbReference type="HAMAP" id="MF_00179">
    <property type="entry name" value="RibA"/>
    <property type="match status" value="1"/>
</dbReference>
<comment type="catalytic activity">
    <reaction evidence="19 20">
        <text>GTP + 4 H2O = 2,5-diamino-6-hydroxy-4-(5-phosphoribosylamino)-pyrimidine + formate + 2 phosphate + 3 H(+)</text>
        <dbReference type="Rhea" id="RHEA:23704"/>
        <dbReference type="ChEBI" id="CHEBI:15377"/>
        <dbReference type="ChEBI" id="CHEBI:15378"/>
        <dbReference type="ChEBI" id="CHEBI:15740"/>
        <dbReference type="ChEBI" id="CHEBI:37565"/>
        <dbReference type="ChEBI" id="CHEBI:43474"/>
        <dbReference type="ChEBI" id="CHEBI:58614"/>
        <dbReference type="EC" id="3.5.4.25"/>
    </reaction>
</comment>
<gene>
    <name evidence="20" type="primary">ribBA</name>
    <name evidence="22" type="ordered locus">Selin_0458</name>
</gene>
<evidence type="ECO:0000256" key="20">
    <source>
        <dbReference type="HAMAP-Rule" id="MF_01283"/>
    </source>
</evidence>
<feature type="binding site" evidence="20">
    <location>
        <position position="326"/>
    </location>
    <ligand>
        <name>GTP</name>
        <dbReference type="ChEBI" id="CHEBI:37565"/>
    </ligand>
</feature>
<keyword evidence="11 20" id="KW-0378">Hydrolase</keyword>
<comment type="similarity">
    <text evidence="7 20">In the C-terminal section; belongs to the GTP cyclohydrolase II family.</text>
</comment>
<dbReference type="FunFam" id="3.40.50.10990:FF:000001">
    <property type="entry name" value="Riboflavin biosynthesis protein RibBA"/>
    <property type="match status" value="1"/>
</dbReference>
<dbReference type="SUPFAM" id="SSF55821">
    <property type="entry name" value="YrdC/RibB"/>
    <property type="match status" value="1"/>
</dbReference>
<dbReference type="GO" id="GO:0005829">
    <property type="term" value="C:cytosol"/>
    <property type="evidence" value="ECO:0007669"/>
    <property type="project" value="TreeGrafter"/>
</dbReference>
<evidence type="ECO:0000256" key="11">
    <source>
        <dbReference type="ARBA" id="ARBA00022801"/>
    </source>
</evidence>
<evidence type="ECO:0000313" key="23">
    <source>
        <dbReference type="Proteomes" id="UP000002572"/>
    </source>
</evidence>
<feature type="binding site" evidence="20">
    <location>
        <position position="366"/>
    </location>
    <ligand>
        <name>GTP</name>
        <dbReference type="ChEBI" id="CHEBI:37565"/>
    </ligand>
</feature>
<evidence type="ECO:0000256" key="13">
    <source>
        <dbReference type="ARBA" id="ARBA00022842"/>
    </source>
</evidence>
<keyword evidence="15 20" id="KW-0464">Manganese</keyword>
<feature type="site" description="Essential for DHBP synthase activity" evidence="20">
    <location>
        <position position="170"/>
    </location>
</feature>
<evidence type="ECO:0000256" key="5">
    <source>
        <dbReference type="ARBA" id="ARBA00004904"/>
    </source>
</evidence>
<dbReference type="STRING" id="653733.Selin_0458"/>
<dbReference type="NCBIfam" id="TIGR00505">
    <property type="entry name" value="ribA"/>
    <property type="match status" value="1"/>
</dbReference>
<evidence type="ECO:0000256" key="7">
    <source>
        <dbReference type="ARBA" id="ARBA00008976"/>
    </source>
</evidence>
<comment type="caution">
    <text evidence="20">Lacks conserved residue(s) required for the propagation of feature annotation.</text>
</comment>
<organism evidence="22 23">
    <name type="scientific">Desulfurispirillum indicum (strain ATCC BAA-1389 / DSM 22839 / S5)</name>
    <dbReference type="NCBI Taxonomy" id="653733"/>
    <lineage>
        <taxon>Bacteria</taxon>
        <taxon>Pseudomonadati</taxon>
        <taxon>Chrysiogenota</taxon>
        <taxon>Chrysiogenia</taxon>
        <taxon>Chrysiogenales</taxon>
        <taxon>Chrysiogenaceae</taxon>
        <taxon>Desulfurispirillum</taxon>
    </lineage>
</organism>
<dbReference type="InterPro" id="IPR000926">
    <property type="entry name" value="RibA"/>
</dbReference>
<feature type="binding site" evidence="20">
    <location>
        <position position="38"/>
    </location>
    <ligand>
        <name>D-ribulose 5-phosphate</name>
        <dbReference type="ChEBI" id="CHEBI:58121"/>
    </ligand>
</feature>
<dbReference type="GO" id="GO:0000287">
    <property type="term" value="F:magnesium ion binding"/>
    <property type="evidence" value="ECO:0007669"/>
    <property type="project" value="UniProtKB-UniRule"/>
</dbReference>
<keyword evidence="9 20" id="KW-0479">Metal-binding</keyword>
<dbReference type="PIRSF" id="PIRSF001259">
    <property type="entry name" value="RibA"/>
    <property type="match status" value="1"/>
</dbReference>
<feature type="binding site" evidence="20">
    <location>
        <begin position="304"/>
        <end position="306"/>
    </location>
    <ligand>
        <name>GTP</name>
        <dbReference type="ChEBI" id="CHEBI:37565"/>
    </ligand>
</feature>
<dbReference type="Gene3D" id="3.40.50.10990">
    <property type="entry name" value="GTP cyclohydrolase II"/>
    <property type="match status" value="1"/>
</dbReference>
<dbReference type="GO" id="GO:0008686">
    <property type="term" value="F:3,4-dihydroxy-2-butanone-4-phosphate synthase activity"/>
    <property type="evidence" value="ECO:0007669"/>
    <property type="project" value="UniProtKB-UniRule"/>
</dbReference>
<keyword evidence="23" id="KW-1185">Reference proteome</keyword>
<dbReference type="GO" id="GO:0009231">
    <property type="term" value="P:riboflavin biosynthetic process"/>
    <property type="evidence" value="ECO:0007669"/>
    <property type="project" value="UniProtKB-UniRule"/>
</dbReference>
<evidence type="ECO:0000256" key="12">
    <source>
        <dbReference type="ARBA" id="ARBA00022833"/>
    </source>
</evidence>
<dbReference type="CDD" id="cd00641">
    <property type="entry name" value="GTP_cyclohydro2"/>
    <property type="match status" value="1"/>
</dbReference>
<evidence type="ECO:0000256" key="8">
    <source>
        <dbReference type="ARBA" id="ARBA00022619"/>
    </source>
</evidence>
<name>E6W085_DESIS</name>
<feature type="binding site" evidence="20">
    <location>
        <position position="277"/>
    </location>
    <ligand>
        <name>Zn(2+)</name>
        <dbReference type="ChEBI" id="CHEBI:29105"/>
        <note>catalytic</note>
    </ligand>
</feature>
<dbReference type="FunFam" id="3.90.870.10:FF:000001">
    <property type="entry name" value="Riboflavin biosynthesis protein RibBA"/>
    <property type="match status" value="1"/>
</dbReference>
<dbReference type="NCBIfam" id="TIGR00506">
    <property type="entry name" value="ribB"/>
    <property type="match status" value="1"/>
</dbReference>
<dbReference type="InParanoid" id="E6W085"/>
<protein>
    <recommendedName>
        <fullName evidence="20">Riboflavin biosynthesis protein RibBA</fullName>
    </recommendedName>
    <domain>
        <recommendedName>
            <fullName evidence="20">3,4-dihydroxy-2-butanone 4-phosphate synthase</fullName>
            <shortName evidence="20">DHBP synthase</shortName>
            <ecNumber evidence="20">4.1.99.12</ecNumber>
        </recommendedName>
    </domain>
    <domain>
        <recommendedName>
            <fullName evidence="20">GTP cyclohydrolase-2</fullName>
            <ecNumber evidence="20">3.5.4.25</ecNumber>
        </recommendedName>
        <alternativeName>
            <fullName evidence="20">GTP cyclohydrolase II</fullName>
        </alternativeName>
    </domain>
</protein>
<evidence type="ECO:0000256" key="16">
    <source>
        <dbReference type="ARBA" id="ARBA00023239"/>
    </source>
</evidence>
<feature type="domain" description="GTP cyclohydrolase II" evidence="21">
    <location>
        <begin position="215"/>
        <end position="382"/>
    </location>
</feature>
<evidence type="ECO:0000256" key="18">
    <source>
        <dbReference type="ARBA" id="ARBA00043932"/>
    </source>
</evidence>
<sequence>MSSDEKQRFDSIEEAIEDIRNGKMVILVDDEDRENEGDLVCAAEKVTPEIINFMAKFGRGLICLSLSREKAETLDLGPMVRDNTCAFETAFTVSIEARHGVSTGISAQDRAHTILTAVAPDSKAHDLVRPGHVFPLIAKDGGVLQRTGQTEGSVDLARLAGLSPAGVICEIMNDDGTMARYSELRAFADEHHMKLVTIKDLISYRVHVRKELSIERIAEANLPTRYGGDFKLIGYRSRLDGSEHIALVKGDITPETPTLVRVHSQCLTGDVFGSLRCDCGSQIQTAMKAIEEAGSGVVLYLFQEGRGIGILNKIRAYHLQDEGMDTVEANEALGFAADLRDYGTGAQIIADLGIKKIRLLTNNPRKLVGLSGYGLEIDERVPLHTAECEHNTRYLNTKKDKLGHLL</sequence>
<dbReference type="InterPro" id="IPR032677">
    <property type="entry name" value="GTP_cyclohydro_II"/>
</dbReference>
<feature type="binding site" evidence="20">
    <location>
        <position position="34"/>
    </location>
    <ligand>
        <name>Mg(2+)</name>
        <dbReference type="ChEBI" id="CHEBI:18420"/>
        <label>1</label>
    </ligand>
</feature>
<comment type="cofactor">
    <cofactor evidence="20">
        <name>Zn(2+)</name>
        <dbReference type="ChEBI" id="CHEBI:29105"/>
    </cofactor>
    <text evidence="20">Binds 1 zinc ion per subunit.</text>
</comment>
<dbReference type="EC" id="3.5.4.25" evidence="20"/>
<keyword evidence="14 20" id="KW-0342">GTP-binding</keyword>
<dbReference type="NCBIfam" id="NF001591">
    <property type="entry name" value="PRK00393.1"/>
    <property type="match status" value="1"/>
</dbReference>
<dbReference type="PANTHER" id="PTHR21327:SF18">
    <property type="entry name" value="3,4-DIHYDROXY-2-BUTANONE 4-PHOSPHATE SYNTHASE"/>
    <property type="match status" value="1"/>
</dbReference>
<evidence type="ECO:0000256" key="15">
    <source>
        <dbReference type="ARBA" id="ARBA00023211"/>
    </source>
</evidence>
<dbReference type="KEGG" id="din:Selin_0458"/>
<dbReference type="Pfam" id="PF00926">
    <property type="entry name" value="DHBP_synthase"/>
    <property type="match status" value="1"/>
</dbReference>
<comment type="catalytic activity">
    <reaction evidence="1 20">
        <text>D-ribulose 5-phosphate = (2S)-2-hydroxy-3-oxobutyl phosphate + formate + H(+)</text>
        <dbReference type="Rhea" id="RHEA:18457"/>
        <dbReference type="ChEBI" id="CHEBI:15378"/>
        <dbReference type="ChEBI" id="CHEBI:15740"/>
        <dbReference type="ChEBI" id="CHEBI:58121"/>
        <dbReference type="ChEBI" id="CHEBI:58830"/>
        <dbReference type="EC" id="4.1.99.12"/>
    </reaction>
</comment>
<comment type="cofactor">
    <cofactor evidence="2">
        <name>Mn(2+)</name>
        <dbReference type="ChEBI" id="CHEBI:29035"/>
    </cofactor>
</comment>
<dbReference type="AlphaFoldDB" id="E6W085"/>
<feature type="binding site" evidence="20">
    <location>
        <position position="282"/>
    </location>
    <ligand>
        <name>GTP</name>
        <dbReference type="ChEBI" id="CHEBI:37565"/>
    </ligand>
</feature>
<dbReference type="Gene3D" id="3.90.870.10">
    <property type="entry name" value="DHBP synthase"/>
    <property type="match status" value="1"/>
</dbReference>
<keyword evidence="12 20" id="KW-0862">Zinc</keyword>
<dbReference type="InterPro" id="IPR016299">
    <property type="entry name" value="Riboflavin_synth_RibBA"/>
</dbReference>
<evidence type="ECO:0000259" key="21">
    <source>
        <dbReference type="Pfam" id="PF00925"/>
    </source>
</evidence>
<feature type="binding site" evidence="20">
    <location>
        <begin position="33"/>
        <end position="34"/>
    </location>
    <ligand>
        <name>D-ribulose 5-phosphate</name>
        <dbReference type="ChEBI" id="CHEBI:58121"/>
    </ligand>
</feature>
<evidence type="ECO:0000256" key="14">
    <source>
        <dbReference type="ARBA" id="ARBA00023134"/>
    </source>
</evidence>
<dbReference type="PANTHER" id="PTHR21327">
    <property type="entry name" value="GTP CYCLOHYDROLASE II-RELATED"/>
    <property type="match status" value="1"/>
</dbReference>
<evidence type="ECO:0000256" key="19">
    <source>
        <dbReference type="ARBA" id="ARBA00049295"/>
    </source>
</evidence>
<evidence type="ECO:0000256" key="3">
    <source>
        <dbReference type="ARBA" id="ARBA00002284"/>
    </source>
</evidence>
<accession>E6W085</accession>
<evidence type="ECO:0000256" key="2">
    <source>
        <dbReference type="ARBA" id="ARBA00001936"/>
    </source>
</evidence>
<dbReference type="Proteomes" id="UP000002572">
    <property type="component" value="Chromosome"/>
</dbReference>
<dbReference type="HAMAP" id="MF_00180">
    <property type="entry name" value="RibB"/>
    <property type="match status" value="1"/>
</dbReference>